<protein>
    <submittedName>
        <fullName evidence="3">Acid--CoA ligase</fullName>
    </submittedName>
</protein>
<dbReference type="InterPro" id="IPR050237">
    <property type="entry name" value="ATP-dep_AMP-bd_enzyme"/>
</dbReference>
<feature type="domain" description="AMP-dependent synthetase/ligase" evidence="1">
    <location>
        <begin position="18"/>
        <end position="357"/>
    </location>
</feature>
<organism evidence="3 4">
    <name type="scientific">Streptomyces hiroshimensis</name>
    <dbReference type="NCBI Taxonomy" id="66424"/>
    <lineage>
        <taxon>Bacteria</taxon>
        <taxon>Bacillati</taxon>
        <taxon>Actinomycetota</taxon>
        <taxon>Actinomycetes</taxon>
        <taxon>Kitasatosporales</taxon>
        <taxon>Streptomycetaceae</taxon>
        <taxon>Streptomyces</taxon>
    </lineage>
</organism>
<dbReference type="CDD" id="cd04433">
    <property type="entry name" value="AFD_class_I"/>
    <property type="match status" value="1"/>
</dbReference>
<dbReference type="EMBL" id="BMUT01000001">
    <property type="protein sequence ID" value="GGX62184.1"/>
    <property type="molecule type" value="Genomic_DNA"/>
</dbReference>
<evidence type="ECO:0000313" key="4">
    <source>
        <dbReference type="Proteomes" id="UP000659223"/>
    </source>
</evidence>
<keyword evidence="3" id="KW-0436">Ligase</keyword>
<dbReference type="Pfam" id="PF00501">
    <property type="entry name" value="AMP-binding"/>
    <property type="match status" value="1"/>
</dbReference>
<evidence type="ECO:0000313" key="3">
    <source>
        <dbReference type="EMBL" id="GGX62184.1"/>
    </source>
</evidence>
<dbReference type="InterPro" id="IPR025110">
    <property type="entry name" value="AMP-bd_C"/>
</dbReference>
<dbReference type="Proteomes" id="UP000659223">
    <property type="component" value="Unassembled WGS sequence"/>
</dbReference>
<dbReference type="PANTHER" id="PTHR43767:SF10">
    <property type="entry name" value="SURFACTIN SYNTHASE SUBUNIT 1"/>
    <property type="match status" value="1"/>
</dbReference>
<evidence type="ECO:0000259" key="1">
    <source>
        <dbReference type="Pfam" id="PF00501"/>
    </source>
</evidence>
<dbReference type="RefSeq" id="WP_190019762.1">
    <property type="nucleotide sequence ID" value="NZ_BMUT01000001.1"/>
</dbReference>
<reference evidence="4" key="1">
    <citation type="journal article" date="2019" name="Int. J. Syst. Evol. Microbiol.">
        <title>The Global Catalogue of Microorganisms (GCM) 10K type strain sequencing project: providing services to taxonomists for standard genome sequencing and annotation.</title>
        <authorList>
            <consortium name="The Broad Institute Genomics Platform"/>
            <consortium name="The Broad Institute Genome Sequencing Center for Infectious Disease"/>
            <person name="Wu L."/>
            <person name="Ma J."/>
        </authorList>
    </citation>
    <scope>NUCLEOTIDE SEQUENCE [LARGE SCALE GENOMIC DNA]</scope>
    <source>
        <strain evidence="4">JCM 4586</strain>
    </source>
</reference>
<dbReference type="Gene3D" id="3.30.300.30">
    <property type="match status" value="1"/>
</dbReference>
<dbReference type="GO" id="GO:0016874">
    <property type="term" value="F:ligase activity"/>
    <property type="evidence" value="ECO:0007669"/>
    <property type="project" value="UniProtKB-KW"/>
</dbReference>
<accession>A0ABQ2Y3M9</accession>
<keyword evidence="4" id="KW-1185">Reference proteome</keyword>
<gene>
    <name evidence="3" type="ORF">GCM10010324_03620</name>
</gene>
<sequence length="504" mass="54046">MSLSTEVADGVEVPTRSDMVTASLGVAREMERQGFRPGDRVVLKADNSAAYVFALLALAHLDASLVLLDHRQTGAETRTVIEQCRVRWVIGDGPDDGSFRGPGAPHFLALETLVATPAPDSAPAPAPSSEAPAGLDFSRWQRRTDALVAWSTGSTGKPKAIVKPGGGFLTNLHRTLAHMGYRDSDTFLPLLPFSHQYGLSLIFLAYLAGASLLVSPFRRIDLAIRAGAAHGATVVDATPATYRSLLNLAGRNPALLDGLEGVRLWCTGGAPLDQALTSRFRSVVGAPLLDGYGSTELGNVSFATPARPLGCGRTLKGIEVRVAPQRSEEGAPGPRDAAGAEFGRIWVRSPDAMAGYLEPDGTIRRQAGEWYETGDFGFLTDDGDLYVIGRAHAVHRMGHLLYPEALAAKASGCGRQVVVVPVDDERWGSRLIFVVADPEDGDPRLWRELICSMLPSYEHPNHVVVVPALPLNRNGKTDTARLQLLLRDDHPAIWSGRVQNGAVL</sequence>
<dbReference type="Gene3D" id="3.40.50.12780">
    <property type="entry name" value="N-terminal domain of ligase-like"/>
    <property type="match status" value="1"/>
</dbReference>
<comment type="caution">
    <text evidence="3">The sequence shown here is derived from an EMBL/GenBank/DDBJ whole genome shotgun (WGS) entry which is preliminary data.</text>
</comment>
<dbReference type="InterPro" id="IPR045851">
    <property type="entry name" value="AMP-bd_C_sf"/>
</dbReference>
<dbReference type="SUPFAM" id="SSF56801">
    <property type="entry name" value="Acetyl-CoA synthetase-like"/>
    <property type="match status" value="1"/>
</dbReference>
<proteinExistence type="predicted"/>
<feature type="domain" description="AMP-binding enzyme C-terminal" evidence="2">
    <location>
        <begin position="416"/>
        <end position="476"/>
    </location>
</feature>
<dbReference type="PANTHER" id="PTHR43767">
    <property type="entry name" value="LONG-CHAIN-FATTY-ACID--COA LIGASE"/>
    <property type="match status" value="1"/>
</dbReference>
<name>A0ABQ2Y3M9_9ACTN</name>
<dbReference type="PROSITE" id="PS00455">
    <property type="entry name" value="AMP_BINDING"/>
    <property type="match status" value="1"/>
</dbReference>
<dbReference type="InterPro" id="IPR042099">
    <property type="entry name" value="ANL_N_sf"/>
</dbReference>
<evidence type="ECO:0000259" key="2">
    <source>
        <dbReference type="Pfam" id="PF13193"/>
    </source>
</evidence>
<dbReference type="Pfam" id="PF13193">
    <property type="entry name" value="AMP-binding_C"/>
    <property type="match status" value="1"/>
</dbReference>
<dbReference type="InterPro" id="IPR000873">
    <property type="entry name" value="AMP-dep_synth/lig_dom"/>
</dbReference>
<dbReference type="InterPro" id="IPR020845">
    <property type="entry name" value="AMP-binding_CS"/>
</dbReference>